<dbReference type="EMBL" id="JFZT01000048">
    <property type="protein sequence ID" value="EZQ03096.1"/>
    <property type="molecule type" value="Genomic_DNA"/>
</dbReference>
<keyword evidence="6" id="KW-0238">DNA-binding</keyword>
<keyword evidence="1" id="KW-0547">Nucleotide-binding</keyword>
<dbReference type="GO" id="GO:0003677">
    <property type="term" value="F:DNA binding"/>
    <property type="evidence" value="ECO:0007669"/>
    <property type="project" value="UniProtKB-KW"/>
</dbReference>
<dbReference type="GO" id="GO:0140097">
    <property type="term" value="F:catalytic activity, acting on DNA"/>
    <property type="evidence" value="ECO:0007669"/>
    <property type="project" value="UniProtKB-ARBA"/>
</dbReference>
<dbReference type="PROSITE" id="PS51192">
    <property type="entry name" value="HELICASE_ATP_BIND_1"/>
    <property type="match status" value="1"/>
</dbReference>
<reference evidence="12 13" key="1">
    <citation type="submission" date="2014-03" db="EMBL/GenBank/DDBJ databases">
        <title>Draft genome sequence of the novel thermoacidophilic archaea Acidianus copahuensis ALE1 strain, isolated from Copahue volcanic area in Neuquen Argentina.</title>
        <authorList>
            <person name="Urbieta M.S."/>
            <person name="Rascovan N."/>
            <person name="Castro C."/>
            <person name="Revale S."/>
            <person name="Giaveno M.A."/>
            <person name="Vazquez M.P."/>
            <person name="Donati E.R."/>
        </authorList>
    </citation>
    <scope>NUCLEOTIDE SEQUENCE [LARGE SCALE GENOMIC DNA]</scope>
    <source>
        <strain evidence="12 13">ALE1</strain>
    </source>
</reference>
<dbReference type="GO" id="GO:0005524">
    <property type="term" value="F:ATP binding"/>
    <property type="evidence" value="ECO:0007669"/>
    <property type="project" value="UniProtKB-KW"/>
</dbReference>
<organism evidence="12 13">
    <name type="scientific">Candidatus Acidianus copahuensis</name>
    <dbReference type="NCBI Taxonomy" id="1160895"/>
    <lineage>
        <taxon>Archaea</taxon>
        <taxon>Thermoproteota</taxon>
        <taxon>Thermoprotei</taxon>
        <taxon>Sulfolobales</taxon>
        <taxon>Sulfolobaceae</taxon>
        <taxon>Acidianus</taxon>
    </lineage>
</organism>
<gene>
    <name evidence="12" type="ORF">CM19_09695</name>
</gene>
<keyword evidence="4 12" id="KW-0347">Helicase</keyword>
<dbReference type="Gene3D" id="3.40.50.300">
    <property type="entry name" value="P-loop containing nucleotide triphosphate hydrolases"/>
    <property type="match status" value="2"/>
</dbReference>
<dbReference type="InterPro" id="IPR011545">
    <property type="entry name" value="DEAD/DEAH_box_helicase_dom"/>
</dbReference>
<evidence type="ECO:0000256" key="1">
    <source>
        <dbReference type="ARBA" id="ARBA00022741"/>
    </source>
</evidence>
<dbReference type="PANTHER" id="PTHR47962">
    <property type="entry name" value="ATP-DEPENDENT HELICASE LHR-RELATED-RELATED"/>
    <property type="match status" value="1"/>
</dbReference>
<dbReference type="InterPro" id="IPR013701">
    <property type="entry name" value="Lhr-like_DEAD/DEAH_assoc"/>
</dbReference>
<dbReference type="InterPro" id="IPR014001">
    <property type="entry name" value="Helicase_ATP-bd"/>
</dbReference>
<comment type="similarity">
    <text evidence="9">Belongs to the Lhr helicase family. Lhr-Core subfamily.</text>
</comment>
<evidence type="ECO:0000256" key="4">
    <source>
        <dbReference type="ARBA" id="ARBA00022806"/>
    </source>
</evidence>
<keyword evidence="2" id="KW-0227">DNA damage</keyword>
<dbReference type="Pfam" id="PF19306">
    <property type="entry name" value="WHD_Lhr"/>
    <property type="match status" value="1"/>
</dbReference>
<dbReference type="Pfam" id="PF08494">
    <property type="entry name" value="DEAD_assoc"/>
    <property type="match status" value="1"/>
</dbReference>
<evidence type="ECO:0000256" key="8">
    <source>
        <dbReference type="ARBA" id="ARBA00023235"/>
    </source>
</evidence>
<comment type="caution">
    <text evidence="12">The sequence shown here is derived from an EMBL/GenBank/DDBJ whole genome shotgun (WGS) entry which is preliminary data.</text>
</comment>
<evidence type="ECO:0000259" key="10">
    <source>
        <dbReference type="PROSITE" id="PS51192"/>
    </source>
</evidence>
<name>A0A031LLS5_9CREN</name>
<feature type="domain" description="Helicase ATP-binding" evidence="10">
    <location>
        <begin position="28"/>
        <end position="205"/>
    </location>
</feature>
<dbReference type="InterPro" id="IPR017170">
    <property type="entry name" value="Lhr-like"/>
</dbReference>
<evidence type="ECO:0000256" key="5">
    <source>
        <dbReference type="ARBA" id="ARBA00022840"/>
    </source>
</evidence>
<dbReference type="OrthoDB" id="33870at2157"/>
<dbReference type="SUPFAM" id="SSF52540">
    <property type="entry name" value="P-loop containing nucleoside triphosphate hydrolases"/>
    <property type="match status" value="1"/>
</dbReference>
<keyword evidence="8" id="KW-0413">Isomerase</keyword>
<keyword evidence="7" id="KW-0234">DNA repair</keyword>
<evidence type="ECO:0000313" key="12">
    <source>
        <dbReference type="EMBL" id="EZQ03096.1"/>
    </source>
</evidence>
<dbReference type="Pfam" id="PF00270">
    <property type="entry name" value="DEAD"/>
    <property type="match status" value="1"/>
</dbReference>
<dbReference type="RefSeq" id="WP_048100145.1">
    <property type="nucleotide sequence ID" value="NZ_JFZT01000048.1"/>
</dbReference>
<evidence type="ECO:0000259" key="11">
    <source>
        <dbReference type="PROSITE" id="PS51194"/>
    </source>
</evidence>
<dbReference type="PIRSF" id="PIRSF037307">
    <property type="entry name" value="Lhr-like_helic_prd"/>
    <property type="match status" value="1"/>
</dbReference>
<dbReference type="AlphaFoldDB" id="A0A031LLS5"/>
<dbReference type="Pfam" id="PF00271">
    <property type="entry name" value="Helicase_C"/>
    <property type="match status" value="1"/>
</dbReference>
<dbReference type="InterPro" id="IPR045628">
    <property type="entry name" value="Lhr_WH_dom"/>
</dbReference>
<dbReference type="GO" id="GO:0016887">
    <property type="term" value="F:ATP hydrolysis activity"/>
    <property type="evidence" value="ECO:0007669"/>
    <property type="project" value="TreeGrafter"/>
</dbReference>
<dbReference type="SMART" id="SM00487">
    <property type="entry name" value="DEXDc"/>
    <property type="match status" value="1"/>
</dbReference>
<dbReference type="STRING" id="1160895.CM19_09695"/>
<keyword evidence="5" id="KW-0067">ATP-binding</keyword>
<evidence type="ECO:0000256" key="6">
    <source>
        <dbReference type="ARBA" id="ARBA00023125"/>
    </source>
</evidence>
<feature type="domain" description="Helicase C-terminal" evidence="11">
    <location>
        <begin position="246"/>
        <end position="393"/>
    </location>
</feature>
<dbReference type="SMART" id="SM00490">
    <property type="entry name" value="HELICc"/>
    <property type="match status" value="1"/>
</dbReference>
<dbReference type="PROSITE" id="PS51194">
    <property type="entry name" value="HELICASE_CTER"/>
    <property type="match status" value="1"/>
</dbReference>
<sequence>MKEYQLEFLRTLKDLGYTELTPIQKIAIPKVLSGKDTLIIAPTGYGKTEAATIPVFYQTFISKPSKISSLYITPLRALNRDIETRLTKVGDRLGIKVGTRHGDTTRKERRNIRDSPPDMLITTPESLQYLILNEKFRELFSNLNWIIVDEIQEMIDEKRGYELSVVLERIKNLAKKKIQLIGISATIGDIELAKMYLNRTGDVEVARIDGRKEMEISLSIPQINSINLQKTLDIGLDPGVLARLEYINEIISKYKPVLIFTNTRETAEFLASELRTMYKVNIATHHGSLSREIRVQIEKQFKEGKIDAIVATSSLELGIDIGKISLVIQYMSPRQAIRLIQRIGRSGHTVGRKSNGIILPGNYIYDILECKAISELIEEGYLEKSEYESNPLDVLAHEIVGMVLEGYSNLDEIKEIISRSIFFSEISSDEIDQVISLLEAERIIKVRENKILPGYRSWKYYYNVNMIPDSVRSYDVINVANDTKIGRLDEEFVTLIDEESVFILGGKLWKVISIDNDKIFVSSTELKNGTLPSWFGESIPVEKEISKRVFKYLHNALSSNMKEYNEVRNLLEEHIKRGYPEISNEIILVEIVNTNLIVIHSPFGTRGNNSLGAVLSLVLSSQKGIRTSYRNDPYNIVIASMLPITKEDIERAIQTILSLKSTKTEEILKDAIKESPQFKWKLLVEAERFGAIDPNADIAINSTILKAYTNTIIGEEAVKEMMIKNYDKYIFDELKKYSWKIVEVPSPSPLAKEFLNRILIMEHDDTSAVLEVFKARLLSKDVRLICTVCGWTEVTRVKSCPEACPSCSSVFLTVTFSDDKDAVEIIRKNIKGQKLKRNEIKRLNELKTVSSLFSYYKKFAAIGISARGVGPGNLGRILRSLTQGEDKFYEAILEEEKKFLRTRKYWEH</sequence>
<accession>A0A031LLS5</accession>
<evidence type="ECO:0000313" key="13">
    <source>
        <dbReference type="Proteomes" id="UP000024332"/>
    </source>
</evidence>
<dbReference type="Proteomes" id="UP000024332">
    <property type="component" value="Unassembled WGS sequence"/>
</dbReference>
<dbReference type="PANTHER" id="PTHR47962:SF5">
    <property type="entry name" value="ATP-DEPENDENT HELICASE LHR-RELATED"/>
    <property type="match status" value="1"/>
</dbReference>
<evidence type="ECO:0000256" key="3">
    <source>
        <dbReference type="ARBA" id="ARBA00022801"/>
    </source>
</evidence>
<dbReference type="GO" id="GO:0004386">
    <property type="term" value="F:helicase activity"/>
    <property type="evidence" value="ECO:0007669"/>
    <property type="project" value="UniProtKB-KW"/>
</dbReference>
<dbReference type="GO" id="GO:0006281">
    <property type="term" value="P:DNA repair"/>
    <property type="evidence" value="ECO:0007669"/>
    <property type="project" value="UniProtKB-KW"/>
</dbReference>
<protein>
    <submittedName>
        <fullName evidence="12">Helicase</fullName>
    </submittedName>
</protein>
<evidence type="ECO:0000256" key="2">
    <source>
        <dbReference type="ARBA" id="ARBA00022763"/>
    </source>
</evidence>
<dbReference type="InterPro" id="IPR027417">
    <property type="entry name" value="P-loop_NTPase"/>
</dbReference>
<keyword evidence="3" id="KW-0378">Hydrolase</keyword>
<dbReference type="InterPro" id="IPR001650">
    <property type="entry name" value="Helicase_C-like"/>
</dbReference>
<keyword evidence="13" id="KW-1185">Reference proteome</keyword>
<evidence type="ECO:0000256" key="7">
    <source>
        <dbReference type="ARBA" id="ARBA00023204"/>
    </source>
</evidence>
<proteinExistence type="inferred from homology"/>
<evidence type="ECO:0000256" key="9">
    <source>
        <dbReference type="ARBA" id="ARBA00093467"/>
    </source>
</evidence>
<dbReference type="InterPro" id="IPR052511">
    <property type="entry name" value="ATP-dep_Helicase"/>
</dbReference>